<dbReference type="PROSITE" id="PS51707">
    <property type="entry name" value="CYTH"/>
    <property type="match status" value="1"/>
</dbReference>
<dbReference type="PANTHER" id="PTHR39569:SF1">
    <property type="entry name" value="INORGANIC TRIPHOSPHATASE"/>
    <property type="match status" value="1"/>
</dbReference>
<evidence type="ECO:0000313" key="3">
    <source>
        <dbReference type="Proteomes" id="UP000501602"/>
    </source>
</evidence>
<dbReference type="SMART" id="SM01118">
    <property type="entry name" value="CYTH"/>
    <property type="match status" value="1"/>
</dbReference>
<gene>
    <name evidence="2" type="ORF">HER31_13070</name>
</gene>
<dbReference type="RefSeq" id="WP_168661025.1">
    <property type="nucleotide sequence ID" value="NZ_CP051180.1"/>
</dbReference>
<dbReference type="InterPro" id="IPR023577">
    <property type="entry name" value="CYTH_domain"/>
</dbReference>
<dbReference type="KEGG" id="fes:HER31_13070"/>
<dbReference type="Proteomes" id="UP000501602">
    <property type="component" value="Chromosome"/>
</dbReference>
<protein>
    <submittedName>
        <fullName evidence="2">CYTH domain-containing protein</fullName>
    </submittedName>
</protein>
<dbReference type="GO" id="GO:0050355">
    <property type="term" value="F:inorganic triphosphate phosphatase activity"/>
    <property type="evidence" value="ECO:0007669"/>
    <property type="project" value="InterPro"/>
</dbReference>
<sequence>MEIEIKLLLPPNCCSKRLCDWRWPALLEATSNDTLGNIYFDTDQQILRKKDMGLRIRRKGTQQEMTLKTAGEVVGGMHARPEYNVDVVSDRPDLSLFPAGIFADDEVALINAQLQPQFATDFVRQKGELQIVDAVVEVALDQGEILAGEQSLTIAELELELISGDAKSLLPLVAEVMQQQPLRLGLDSKAARGYRLAQLQPAAAVVTQWQETPAAVLSAWQRNEERLLCGDQQALAPLLSLWQQAQQWQSQPQWLARAQQQLAASEVPQSTLVELLQQRQYGLTQLALLTAWLQSN</sequence>
<dbReference type="GO" id="GO:0046872">
    <property type="term" value="F:metal ion binding"/>
    <property type="evidence" value="ECO:0007669"/>
    <property type="project" value="TreeGrafter"/>
</dbReference>
<dbReference type="PANTHER" id="PTHR39569">
    <property type="entry name" value="INORGANIC TRIPHOSPHATASE"/>
    <property type="match status" value="1"/>
</dbReference>
<reference evidence="2 3" key="1">
    <citation type="submission" date="2020-04" db="EMBL/GenBank/DDBJ databases">
        <title>Ferrimonas sp. S7 isolated from sea water.</title>
        <authorList>
            <person name="Bae S.S."/>
            <person name="Baek K."/>
        </authorList>
    </citation>
    <scope>NUCLEOTIDE SEQUENCE [LARGE SCALE GENOMIC DNA]</scope>
    <source>
        <strain evidence="2 3">S7</strain>
    </source>
</reference>
<name>A0A6H1UHQ0_9GAMM</name>
<keyword evidence="3" id="KW-1185">Reference proteome</keyword>
<evidence type="ECO:0000313" key="2">
    <source>
        <dbReference type="EMBL" id="QIZ77746.1"/>
    </source>
</evidence>
<dbReference type="InterPro" id="IPR039013">
    <property type="entry name" value="YgiF"/>
</dbReference>
<dbReference type="EMBL" id="CP051180">
    <property type="protein sequence ID" value="QIZ77746.1"/>
    <property type="molecule type" value="Genomic_DNA"/>
</dbReference>
<dbReference type="Pfam" id="PF01928">
    <property type="entry name" value="CYTH"/>
    <property type="match status" value="1"/>
</dbReference>
<proteinExistence type="predicted"/>
<dbReference type="CDD" id="cd07756">
    <property type="entry name" value="CYTH-like_Pase_CHAD"/>
    <property type="match status" value="1"/>
</dbReference>
<organism evidence="2 3">
    <name type="scientific">Ferrimonas lipolytica</name>
    <dbReference type="NCBI Taxonomy" id="2724191"/>
    <lineage>
        <taxon>Bacteria</taxon>
        <taxon>Pseudomonadati</taxon>
        <taxon>Pseudomonadota</taxon>
        <taxon>Gammaproteobacteria</taxon>
        <taxon>Alteromonadales</taxon>
        <taxon>Ferrimonadaceae</taxon>
        <taxon>Ferrimonas</taxon>
    </lineage>
</organism>
<dbReference type="SUPFAM" id="SSF55154">
    <property type="entry name" value="CYTH-like phosphatases"/>
    <property type="match status" value="1"/>
</dbReference>
<dbReference type="AlphaFoldDB" id="A0A6H1UHQ0"/>
<dbReference type="InterPro" id="IPR033469">
    <property type="entry name" value="CYTH-like_dom_sf"/>
</dbReference>
<dbReference type="Gene3D" id="2.40.320.10">
    <property type="entry name" value="Hypothetical Protein Pfu-838710-001"/>
    <property type="match status" value="1"/>
</dbReference>
<feature type="domain" description="CYTH" evidence="1">
    <location>
        <begin position="1"/>
        <end position="200"/>
    </location>
</feature>
<evidence type="ECO:0000259" key="1">
    <source>
        <dbReference type="PROSITE" id="PS51707"/>
    </source>
</evidence>
<accession>A0A6H1UHQ0</accession>